<evidence type="ECO:0000256" key="4">
    <source>
        <dbReference type="SAM" id="MobiDB-lite"/>
    </source>
</evidence>
<sequence>MSPAASPASRRTGRPPARTTNGRNDPVQARRRTVPLLAVSVLATLAPALATAPAAASPAPPAAQRPVWRDCPTERAPDLRCATLKVPLDHARPAGEKIDLEISRLRAADPGKRRGVLLVNPGGPGGPGLTLPGAFRDALPAGVVDAYDLIGFDPRGVGASTQIRCGLTPGEIAFERPYKKASFARDTALTRSFAEKCRAKYGDGLKHFNTRNTARDMDAIRAALGERKINYFGISYGTYLGAVYTQLFPHRSDRFVLDSGVDPARVWKEDFRLWAQETEKAFDRWAEWTAGRNAQYGLGATPEAVSAAFWKIIARADRKPLKLGDRLYDGAMIRAGMRSAFFTRSLAAEYMTQLRDAVAGKPVPGPPVYDFGEDFVSSMWAVTCGDENWPRDPKVYARQAARDAARYPLYGDYVSNITPCAFWDDTAEPTTTVDNEVGALILHNEWDSQTPLPDGLGLRKAMKGARLALVKDGEGHGVYPGGASSCANRLADTYLLTGRLPARDVRCAPDPVTAGQQKKPAEVPLVTPGARGGATARALIQ</sequence>
<proteinExistence type="inferred from homology"/>
<dbReference type="PANTHER" id="PTHR43248:SF29">
    <property type="entry name" value="TRIPEPTIDYL AMINOPEPTIDASE"/>
    <property type="match status" value="1"/>
</dbReference>
<dbReference type="InterPro" id="IPR051601">
    <property type="entry name" value="Serine_prot/Carboxylest_S33"/>
</dbReference>
<reference evidence="7 8" key="1">
    <citation type="journal article" date="2012" name="J. Bacteriol.">
        <title>Draft genome of Streptomyces tsukubaensis NRRL 18488, the producer of the clinically important immunosuppressant tacrolimus (FK506).</title>
        <authorList>
            <person name="Barreiro C."/>
            <person name="Prieto C."/>
            <person name="Sola-Landa A."/>
            <person name="Solera E."/>
            <person name="Martinez-Castro M."/>
            <person name="Perez-Redondo R."/>
            <person name="Garcia-Estrada C."/>
            <person name="Aparicio J.F."/>
            <person name="Fernandez-Martinez L.T."/>
            <person name="Santos-Aberturas J."/>
            <person name="Salehi-Najafabadi Z."/>
            <person name="Rodriguez-Garcia A."/>
            <person name="Tauch A."/>
            <person name="Martin J.F."/>
        </authorList>
    </citation>
    <scope>NUCLEOTIDE SEQUENCE [LARGE SCALE GENOMIC DNA]</scope>
    <source>
        <strain evidence="8">DSM 42081 / NBRC 108919 / NRRL 18488 / 9993</strain>
    </source>
</reference>
<evidence type="ECO:0000259" key="5">
    <source>
        <dbReference type="Pfam" id="PF00561"/>
    </source>
</evidence>
<feature type="domain" description="Peptidase S33 tripeptidyl aminopeptidase-like C-terminal" evidence="6">
    <location>
        <begin position="408"/>
        <end position="507"/>
    </location>
</feature>
<keyword evidence="2" id="KW-0732">Signal</keyword>
<feature type="domain" description="AB hydrolase-1" evidence="5">
    <location>
        <begin position="116"/>
        <end position="290"/>
    </location>
</feature>
<evidence type="ECO:0000256" key="2">
    <source>
        <dbReference type="ARBA" id="ARBA00022729"/>
    </source>
</evidence>
<dbReference type="Pfam" id="PF00561">
    <property type="entry name" value="Abhydrolase_1"/>
    <property type="match status" value="1"/>
</dbReference>
<name>A0A7G3UFB8_STRT9</name>
<dbReference type="InterPro" id="IPR013595">
    <property type="entry name" value="Pept_S33_TAP-like_C"/>
</dbReference>
<dbReference type="Gene3D" id="3.40.50.1820">
    <property type="entry name" value="alpha/beta hydrolase"/>
    <property type="match status" value="1"/>
</dbReference>
<evidence type="ECO:0000313" key="7">
    <source>
        <dbReference type="EMBL" id="QKM69113.1"/>
    </source>
</evidence>
<dbReference type="EMBL" id="CP029159">
    <property type="protein sequence ID" value="QKM69113.1"/>
    <property type="molecule type" value="Genomic_DNA"/>
</dbReference>
<dbReference type="Proteomes" id="UP000005940">
    <property type="component" value="Chromosome"/>
</dbReference>
<dbReference type="AlphaFoldDB" id="A0A7G3UFB8"/>
<dbReference type="Pfam" id="PF08386">
    <property type="entry name" value="Abhydrolase_4"/>
    <property type="match status" value="1"/>
</dbReference>
<protein>
    <submittedName>
        <fullName evidence="7">Alpha/beta hydrolase</fullName>
    </submittedName>
</protein>
<evidence type="ECO:0000313" key="8">
    <source>
        <dbReference type="Proteomes" id="UP000005940"/>
    </source>
</evidence>
<comment type="similarity">
    <text evidence="1">Belongs to the peptidase S33 family.</text>
</comment>
<feature type="region of interest" description="Disordered" evidence="4">
    <location>
        <begin position="1"/>
        <end position="31"/>
    </location>
</feature>
<keyword evidence="3 7" id="KW-0378">Hydrolase</keyword>
<dbReference type="InterPro" id="IPR029058">
    <property type="entry name" value="AB_hydrolase_fold"/>
</dbReference>
<evidence type="ECO:0000259" key="6">
    <source>
        <dbReference type="Pfam" id="PF08386"/>
    </source>
</evidence>
<keyword evidence="8" id="KW-1185">Reference proteome</keyword>
<dbReference type="GO" id="GO:0016787">
    <property type="term" value="F:hydrolase activity"/>
    <property type="evidence" value="ECO:0007669"/>
    <property type="project" value="UniProtKB-KW"/>
</dbReference>
<dbReference type="PANTHER" id="PTHR43248">
    <property type="entry name" value="2-SUCCINYL-6-HYDROXY-2,4-CYCLOHEXADIENE-1-CARBOXYLATE SYNTHASE"/>
    <property type="match status" value="1"/>
</dbReference>
<evidence type="ECO:0000256" key="3">
    <source>
        <dbReference type="ARBA" id="ARBA00022801"/>
    </source>
</evidence>
<dbReference type="InterPro" id="IPR000073">
    <property type="entry name" value="AB_hydrolase_1"/>
</dbReference>
<gene>
    <name evidence="7" type="ORF">STSU_020060</name>
</gene>
<feature type="region of interest" description="Disordered" evidence="4">
    <location>
        <begin position="510"/>
        <end position="541"/>
    </location>
</feature>
<evidence type="ECO:0000256" key="1">
    <source>
        <dbReference type="ARBA" id="ARBA00010088"/>
    </source>
</evidence>
<organism evidence="7 8">
    <name type="scientific">Streptomyces tsukubensis (strain DSM 42081 / NBRC 108919 / NRRL 18488 / 9993)</name>
    <dbReference type="NCBI Taxonomy" id="1114943"/>
    <lineage>
        <taxon>Bacteria</taxon>
        <taxon>Bacillati</taxon>
        <taxon>Actinomycetota</taxon>
        <taxon>Actinomycetes</taxon>
        <taxon>Kitasatosporales</taxon>
        <taxon>Streptomycetaceae</taxon>
        <taxon>Streptomyces</taxon>
    </lineage>
</organism>
<dbReference type="SUPFAM" id="SSF53474">
    <property type="entry name" value="alpha/beta-Hydrolases"/>
    <property type="match status" value="1"/>
</dbReference>
<dbReference type="ESTHER" id="strt9-a0a7g3ufb8">
    <property type="family name" value="Tiancimycin-TnmK-Tripeptidase-HIP"/>
</dbReference>
<accession>A0A7G3UFB8</accession>